<keyword evidence="2" id="KW-0732">Signal</keyword>
<reference evidence="4" key="2">
    <citation type="submission" date="2022-10" db="EMBL/GenBank/DDBJ databases">
        <authorList>
            <person name="Aronson H.S."/>
        </authorList>
    </citation>
    <scope>NUCLEOTIDE SEQUENCE</scope>
    <source>
        <strain evidence="4">RS19-109</strain>
    </source>
</reference>
<evidence type="ECO:0000259" key="3">
    <source>
        <dbReference type="Pfam" id="PF17680"/>
    </source>
</evidence>
<name>A0A9X4MET6_9BACT</name>
<gene>
    <name evidence="4" type="ORF">OLX77_01530</name>
</gene>
<accession>A0A9X4MET6</accession>
<dbReference type="Pfam" id="PF17680">
    <property type="entry name" value="FlgO"/>
    <property type="match status" value="1"/>
</dbReference>
<evidence type="ECO:0000256" key="2">
    <source>
        <dbReference type="SAM" id="SignalP"/>
    </source>
</evidence>
<feature type="signal peptide" evidence="2">
    <location>
        <begin position="1"/>
        <end position="22"/>
    </location>
</feature>
<evidence type="ECO:0000256" key="1">
    <source>
        <dbReference type="SAM" id="MobiDB-lite"/>
    </source>
</evidence>
<feature type="region of interest" description="Disordered" evidence="1">
    <location>
        <begin position="239"/>
        <end position="281"/>
    </location>
</feature>
<dbReference type="AlphaFoldDB" id="A0A9X4MET6"/>
<feature type="chain" id="PRO_5041000978" evidence="2">
    <location>
        <begin position="23"/>
        <end position="281"/>
    </location>
</feature>
<feature type="compositionally biased region" description="Basic residues" evidence="1">
    <location>
        <begin position="266"/>
        <end position="281"/>
    </location>
</feature>
<dbReference type="Proteomes" id="UP001154240">
    <property type="component" value="Unassembled WGS sequence"/>
</dbReference>
<evidence type="ECO:0000313" key="4">
    <source>
        <dbReference type="EMBL" id="MDG4474840.1"/>
    </source>
</evidence>
<feature type="domain" description="FlgO" evidence="3">
    <location>
        <begin position="100"/>
        <end position="229"/>
    </location>
</feature>
<organism evidence="4 5">
    <name type="scientific">Thiovibrio frasassiensis</name>
    <dbReference type="NCBI Taxonomy" id="2984131"/>
    <lineage>
        <taxon>Bacteria</taxon>
        <taxon>Pseudomonadati</taxon>
        <taxon>Thermodesulfobacteriota</taxon>
        <taxon>Desulfobulbia</taxon>
        <taxon>Desulfobulbales</taxon>
        <taxon>Thiovibrionaceae</taxon>
        <taxon>Thiovibrio</taxon>
    </lineage>
</organism>
<reference evidence="4" key="1">
    <citation type="journal article" date="2022" name="bioRxiv">
        <title>Thiovibrio frasassiensisgen. nov., sp. nov., an autotrophic, elemental sulfur disproportionating bacterium isolated from sulfidic karst sediment, and proposal of Thiovibrionaceae fam. nov.</title>
        <authorList>
            <person name="Aronson H."/>
            <person name="Thomas C."/>
            <person name="Bhattacharyya M."/>
            <person name="Eckstein S."/>
            <person name="Jensen S."/>
            <person name="Barco R."/>
            <person name="Macalady J."/>
            <person name="Amend J."/>
        </authorList>
    </citation>
    <scope>NUCLEOTIDE SEQUENCE</scope>
    <source>
        <strain evidence="4">RS19-109</strain>
    </source>
</reference>
<sequence>MMIMRVLAIFLALAGGVTPVLADDSPQGAMVPAQQNPTPAYRPYFYNYPHAIPADYVFRTGRVFSPRNMSQSFLAGAGQSGGAPADGAGQGAALHAKINQLGKALMANASEVVADEYVVAVSTFVSLDNLYATSSLGRFLGEELLATLQQAGLEVIEVRKTPGMMVSPYHGEYALSRSMDEISLVQAAQAVVVGTYAVAGQEIFINARLLRNEDNRILSSASLVLPIDAMTANLLANESMPASTRTSQVGIRQFQEEGTVPPAPKKTTKKTAKRSTQKGGS</sequence>
<evidence type="ECO:0000313" key="5">
    <source>
        <dbReference type="Proteomes" id="UP001154240"/>
    </source>
</evidence>
<dbReference type="RefSeq" id="WP_307631820.1">
    <property type="nucleotide sequence ID" value="NZ_JAPHEH010000001.1"/>
</dbReference>
<keyword evidence="5" id="KW-1185">Reference proteome</keyword>
<dbReference type="InterPro" id="IPR041215">
    <property type="entry name" value="FlgO_dom"/>
</dbReference>
<dbReference type="EMBL" id="JAPHEH010000001">
    <property type="protein sequence ID" value="MDG4474840.1"/>
    <property type="molecule type" value="Genomic_DNA"/>
</dbReference>
<protein>
    <submittedName>
        <fullName evidence="4">FlgO family outer membrane protein</fullName>
    </submittedName>
</protein>
<feature type="compositionally biased region" description="Polar residues" evidence="1">
    <location>
        <begin position="239"/>
        <end position="250"/>
    </location>
</feature>
<proteinExistence type="predicted"/>
<comment type="caution">
    <text evidence="4">The sequence shown here is derived from an EMBL/GenBank/DDBJ whole genome shotgun (WGS) entry which is preliminary data.</text>
</comment>